<gene>
    <name evidence="1" type="ORF">NSA47_13650</name>
</gene>
<evidence type="ECO:0000313" key="1">
    <source>
        <dbReference type="EMBL" id="MCR1900009.1"/>
    </source>
</evidence>
<keyword evidence="2" id="KW-1185">Reference proteome</keyword>
<sequence length="202" mass="23952">MKQTILLIAGYPGTGKTYLANLIRKEIPELQILSPDKFKEKNWDLYGFKDLEEKERLNQKSWDEYFTSMEECFKQKNSIISDYPFSNKQKKIIGALADFYEYQIITIRLTADLDVLFSRQGNRDRDGTRNLGHIVKSYHKEDRQQKHAKADNLLTYDEFIHRCTTRGYNDFHLGKLYEIDVSDFAKVDYIEIINSIRKQMEK</sequence>
<name>A0AAE3HIE3_9FIRM</name>
<comment type="caution">
    <text evidence="1">The sequence shown here is derived from an EMBL/GenBank/DDBJ whole genome shotgun (WGS) entry which is preliminary data.</text>
</comment>
<accession>A0AAE3HIE3</accession>
<organism evidence="1 2">
    <name type="scientific">Irregularibacter muris</name>
    <dbReference type="NCBI Taxonomy" id="1796619"/>
    <lineage>
        <taxon>Bacteria</taxon>
        <taxon>Bacillati</taxon>
        <taxon>Bacillota</taxon>
        <taxon>Clostridia</taxon>
        <taxon>Eubacteriales</taxon>
        <taxon>Eubacteriaceae</taxon>
        <taxon>Irregularibacter</taxon>
    </lineage>
</organism>
<dbReference type="SUPFAM" id="SSF52540">
    <property type="entry name" value="P-loop containing nucleoside triphosphate hydrolases"/>
    <property type="match status" value="1"/>
</dbReference>
<dbReference type="InterPro" id="IPR027417">
    <property type="entry name" value="P-loop_NTPase"/>
</dbReference>
<dbReference type="AlphaFoldDB" id="A0AAE3HIE3"/>
<proteinExistence type="predicted"/>
<evidence type="ECO:0000313" key="2">
    <source>
        <dbReference type="Proteomes" id="UP001205748"/>
    </source>
</evidence>
<protein>
    <submittedName>
        <fullName evidence="1">AAA family ATPase</fullName>
    </submittedName>
</protein>
<dbReference type="EMBL" id="JANKAS010000017">
    <property type="protein sequence ID" value="MCR1900009.1"/>
    <property type="molecule type" value="Genomic_DNA"/>
</dbReference>
<dbReference type="Proteomes" id="UP001205748">
    <property type="component" value="Unassembled WGS sequence"/>
</dbReference>
<dbReference type="Pfam" id="PF13238">
    <property type="entry name" value="AAA_18"/>
    <property type="match status" value="1"/>
</dbReference>
<dbReference type="Gene3D" id="3.40.50.300">
    <property type="entry name" value="P-loop containing nucleotide triphosphate hydrolases"/>
    <property type="match status" value="1"/>
</dbReference>
<reference evidence="1" key="1">
    <citation type="submission" date="2022-07" db="EMBL/GenBank/DDBJ databases">
        <title>Enhanced cultured diversity of the mouse gut microbiota enables custom-made synthetic communities.</title>
        <authorList>
            <person name="Afrizal A."/>
        </authorList>
    </citation>
    <scope>NUCLEOTIDE SEQUENCE</scope>
    <source>
        <strain evidence="1">DSM 28593</strain>
    </source>
</reference>
<dbReference type="RefSeq" id="WP_257532904.1">
    <property type="nucleotide sequence ID" value="NZ_JANKAS010000017.1"/>
</dbReference>